<evidence type="ECO:0000313" key="3">
    <source>
        <dbReference type="Proteomes" id="UP000236161"/>
    </source>
</evidence>
<dbReference type="STRING" id="1088818.A0A2I0AAC9"/>
<reference evidence="2 3" key="1">
    <citation type="journal article" date="2017" name="Nature">
        <title>The Apostasia genome and the evolution of orchids.</title>
        <authorList>
            <person name="Zhang G.Q."/>
            <person name="Liu K.W."/>
            <person name="Li Z."/>
            <person name="Lohaus R."/>
            <person name="Hsiao Y.Y."/>
            <person name="Niu S.C."/>
            <person name="Wang J.Y."/>
            <person name="Lin Y.C."/>
            <person name="Xu Q."/>
            <person name="Chen L.J."/>
            <person name="Yoshida K."/>
            <person name="Fujiwara S."/>
            <person name="Wang Z.W."/>
            <person name="Zhang Y.Q."/>
            <person name="Mitsuda N."/>
            <person name="Wang M."/>
            <person name="Liu G.H."/>
            <person name="Pecoraro L."/>
            <person name="Huang H.X."/>
            <person name="Xiao X.J."/>
            <person name="Lin M."/>
            <person name="Wu X.Y."/>
            <person name="Wu W.L."/>
            <person name="Chen Y.Y."/>
            <person name="Chang S.B."/>
            <person name="Sakamoto S."/>
            <person name="Ohme-Takagi M."/>
            <person name="Yagi M."/>
            <person name="Zeng S.J."/>
            <person name="Shen C.Y."/>
            <person name="Yeh C.M."/>
            <person name="Luo Y.B."/>
            <person name="Tsai W.C."/>
            <person name="Van de Peer Y."/>
            <person name="Liu Z.J."/>
        </authorList>
    </citation>
    <scope>NUCLEOTIDE SEQUENCE [LARGE SCALE GENOMIC DNA]</scope>
    <source>
        <strain evidence="3">cv. Shenzhen</strain>
        <tissue evidence="2">Stem</tissue>
    </source>
</reference>
<proteinExistence type="predicted"/>
<protein>
    <recommendedName>
        <fullName evidence="1">Protein ENHANCED DISEASE RESISTANCE 2 C-terminal domain-containing protein</fullName>
    </recommendedName>
</protein>
<dbReference type="Pfam" id="PF07059">
    <property type="entry name" value="EDR2_C"/>
    <property type="match status" value="1"/>
</dbReference>
<accession>A0A2I0AAC9</accession>
<sequence>MGACVSTHRAKRPRKYSLRSRKWRGKVSATVLDAPSFGVNEAGNHYALSELVRVETSTTTHRNSAISNSTVHLTQLQWHRSSQIDADVTCQEDAWFDSVSILESDSDDDFISVHGDNLPSSSNCSTTQIIHYENMNENAARCVNALCKFEDCDCSPVTSAVENYVKGDDGKTEECTMRGECKDDRTSGSQQTDVISNGNIDEHNFKSQIPEAHYKRKKILNDSVIGFNTLEDDRLDNEEKSQENTLKQLTSSCLPRLVPSLSFKDTSQQIPSVSPQCPGRKSAVIQLSFKRKSYDGEEITKICASKRFVYHPMAGLSVPCSTGKKLPQRCWSVLQPSAFKLRGESYFRDKKKCPAPVHAPYTPFGVDLFVCPRKICHIAQHVELPTLKHYDEVPSLLIVNIQMPTYPPAMFLGDNDGEGMSLVLYFRLSDNYEKAISPIFKDMIKRFIDNETEKVKGFPKDSTVPFRERLKILAGVVNPEDLHLSAAERKLVNAYNEKPVLSRPQHNFFRGPNYFEIDLDIHRFSFISRKGLEAFRERLKHGILDLGLTIQAQKPEELPEHVLCSVRLNKVDFVNHGQVPTFVTVNDV</sequence>
<gene>
    <name evidence="2" type="ORF">AXF42_Ash001492</name>
</gene>
<evidence type="ECO:0000313" key="2">
    <source>
        <dbReference type="EMBL" id="PKA52512.1"/>
    </source>
</evidence>
<evidence type="ECO:0000259" key="1">
    <source>
        <dbReference type="Pfam" id="PF07059"/>
    </source>
</evidence>
<name>A0A2I0AAC9_9ASPA</name>
<dbReference type="PANTHER" id="PTHR31558:SF40">
    <property type="entry name" value="EXPRESSED PROTEIN"/>
    <property type="match status" value="1"/>
</dbReference>
<dbReference type="EMBL" id="KZ452001">
    <property type="protein sequence ID" value="PKA52512.1"/>
    <property type="molecule type" value="Genomic_DNA"/>
</dbReference>
<dbReference type="Proteomes" id="UP000236161">
    <property type="component" value="Unassembled WGS sequence"/>
</dbReference>
<dbReference type="AlphaFoldDB" id="A0A2I0AAC9"/>
<feature type="domain" description="Protein ENHANCED DISEASE RESISTANCE 2 C-terminal" evidence="1">
    <location>
        <begin position="331"/>
        <end position="572"/>
    </location>
</feature>
<dbReference type="PANTHER" id="PTHR31558">
    <property type="entry name" value="CW14 PROTEIN"/>
    <property type="match status" value="1"/>
</dbReference>
<dbReference type="InterPro" id="IPR009769">
    <property type="entry name" value="EDR2_C"/>
</dbReference>
<keyword evidence="3" id="KW-1185">Reference proteome</keyword>
<organism evidence="2 3">
    <name type="scientific">Apostasia shenzhenica</name>
    <dbReference type="NCBI Taxonomy" id="1088818"/>
    <lineage>
        <taxon>Eukaryota</taxon>
        <taxon>Viridiplantae</taxon>
        <taxon>Streptophyta</taxon>
        <taxon>Embryophyta</taxon>
        <taxon>Tracheophyta</taxon>
        <taxon>Spermatophyta</taxon>
        <taxon>Magnoliopsida</taxon>
        <taxon>Liliopsida</taxon>
        <taxon>Asparagales</taxon>
        <taxon>Orchidaceae</taxon>
        <taxon>Apostasioideae</taxon>
        <taxon>Apostasia</taxon>
    </lineage>
</organism>
<dbReference type="OrthoDB" id="9970435at2759"/>